<protein>
    <submittedName>
        <fullName evidence="1">Uncharacterized protein</fullName>
    </submittedName>
</protein>
<name>A0A1X6NZB3_PORUM</name>
<dbReference type="Proteomes" id="UP000218209">
    <property type="component" value="Unassembled WGS sequence"/>
</dbReference>
<evidence type="ECO:0000313" key="2">
    <source>
        <dbReference type="Proteomes" id="UP000218209"/>
    </source>
</evidence>
<reference evidence="1 2" key="1">
    <citation type="submission" date="2017-03" db="EMBL/GenBank/DDBJ databases">
        <title>WGS assembly of Porphyra umbilicalis.</title>
        <authorList>
            <person name="Brawley S.H."/>
            <person name="Blouin N.A."/>
            <person name="Ficko-Blean E."/>
            <person name="Wheeler G.L."/>
            <person name="Lohr M."/>
            <person name="Goodson H.V."/>
            <person name="Jenkins J.W."/>
            <person name="Blaby-Haas C.E."/>
            <person name="Helliwell K.E."/>
            <person name="Chan C."/>
            <person name="Marriage T."/>
            <person name="Bhattacharya D."/>
            <person name="Klein A.S."/>
            <person name="Badis Y."/>
            <person name="Brodie J."/>
            <person name="Cao Y."/>
            <person name="Collen J."/>
            <person name="Dittami S.M."/>
            <person name="Gachon C.M."/>
            <person name="Green B.R."/>
            <person name="Karpowicz S."/>
            <person name="Kim J.W."/>
            <person name="Kudahl U."/>
            <person name="Lin S."/>
            <person name="Michel G."/>
            <person name="Mittag M."/>
            <person name="Olson B.J."/>
            <person name="Pangilinan J."/>
            <person name="Peng Y."/>
            <person name="Qiu H."/>
            <person name="Shu S."/>
            <person name="Singer J.T."/>
            <person name="Smith A.G."/>
            <person name="Sprecher B.N."/>
            <person name="Wagner V."/>
            <person name="Wang W."/>
            <person name="Wang Z.-Y."/>
            <person name="Yan J."/>
            <person name="Yarish C."/>
            <person name="Zoeuner-Riek S."/>
            <person name="Zhuang Y."/>
            <person name="Zou Y."/>
            <person name="Lindquist E.A."/>
            <person name="Grimwood J."/>
            <person name="Barry K."/>
            <person name="Rokhsar D.S."/>
            <person name="Schmutz J."/>
            <person name="Stiller J.W."/>
            <person name="Grossman A.R."/>
            <person name="Prochnik S.E."/>
        </authorList>
    </citation>
    <scope>NUCLEOTIDE SEQUENCE [LARGE SCALE GENOMIC DNA]</scope>
    <source>
        <strain evidence="1">4086291</strain>
    </source>
</reference>
<organism evidence="1 2">
    <name type="scientific">Porphyra umbilicalis</name>
    <name type="common">Purple laver</name>
    <name type="synonym">Red alga</name>
    <dbReference type="NCBI Taxonomy" id="2786"/>
    <lineage>
        <taxon>Eukaryota</taxon>
        <taxon>Rhodophyta</taxon>
        <taxon>Bangiophyceae</taxon>
        <taxon>Bangiales</taxon>
        <taxon>Bangiaceae</taxon>
        <taxon>Porphyra</taxon>
    </lineage>
</organism>
<sequence length="60" mass="6747">MPHTVVVSSELGDCDKWLSILPVSNVASASVENYCGLNRYVRRDTLYWCAMLRNPESPTT</sequence>
<proteinExistence type="predicted"/>
<accession>A0A1X6NZB3</accession>
<gene>
    <name evidence="1" type="ORF">BU14_0317s0002</name>
</gene>
<dbReference type="AlphaFoldDB" id="A0A1X6NZB3"/>
<evidence type="ECO:0000313" key="1">
    <source>
        <dbReference type="EMBL" id="OSX73942.1"/>
    </source>
</evidence>
<dbReference type="EMBL" id="KV918971">
    <property type="protein sequence ID" value="OSX73942.1"/>
    <property type="molecule type" value="Genomic_DNA"/>
</dbReference>
<keyword evidence="2" id="KW-1185">Reference proteome</keyword>